<feature type="chain" id="PRO_5046476795" description="Collagen-like protein" evidence="2">
    <location>
        <begin position="30"/>
        <end position="239"/>
    </location>
</feature>
<evidence type="ECO:0008006" key="5">
    <source>
        <dbReference type="Google" id="ProtNLM"/>
    </source>
</evidence>
<evidence type="ECO:0000313" key="4">
    <source>
        <dbReference type="Proteomes" id="UP001589887"/>
    </source>
</evidence>
<proteinExistence type="predicted"/>
<feature type="compositionally biased region" description="Low complexity" evidence="1">
    <location>
        <begin position="62"/>
        <end position="83"/>
    </location>
</feature>
<gene>
    <name evidence="3" type="ORF">ACFH04_14055</name>
</gene>
<evidence type="ECO:0000313" key="3">
    <source>
        <dbReference type="EMBL" id="MFC0844824.1"/>
    </source>
</evidence>
<reference evidence="3 4" key="1">
    <citation type="submission" date="2024-09" db="EMBL/GenBank/DDBJ databases">
        <authorList>
            <person name="Sun Q."/>
            <person name="Mori K."/>
        </authorList>
    </citation>
    <scope>NUCLEOTIDE SEQUENCE [LARGE SCALE GENOMIC DNA]</scope>
    <source>
        <strain evidence="3 4">JCM 4557</strain>
    </source>
</reference>
<dbReference type="PANTHER" id="PTHR37456:SF5">
    <property type="entry name" value="COLLAGEN TYPE XIII ALPHA 1 CHAIN"/>
    <property type="match status" value="1"/>
</dbReference>
<dbReference type="PANTHER" id="PTHR37456">
    <property type="entry name" value="SI:CH211-266K2.1"/>
    <property type="match status" value="1"/>
</dbReference>
<feature type="compositionally biased region" description="Basic and acidic residues" evidence="1">
    <location>
        <begin position="134"/>
        <end position="145"/>
    </location>
</feature>
<evidence type="ECO:0000256" key="1">
    <source>
        <dbReference type="SAM" id="MobiDB-lite"/>
    </source>
</evidence>
<dbReference type="EMBL" id="JBHMQV010000009">
    <property type="protein sequence ID" value="MFC0844824.1"/>
    <property type="molecule type" value="Genomic_DNA"/>
</dbReference>
<keyword evidence="4" id="KW-1185">Reference proteome</keyword>
<dbReference type="RefSeq" id="WP_394319320.1">
    <property type="nucleotide sequence ID" value="NZ_JBHMQV010000009.1"/>
</dbReference>
<evidence type="ECO:0000256" key="2">
    <source>
        <dbReference type="SAM" id="SignalP"/>
    </source>
</evidence>
<dbReference type="InterPro" id="IPR008160">
    <property type="entry name" value="Collagen"/>
</dbReference>
<dbReference type="Proteomes" id="UP001589887">
    <property type="component" value="Unassembled WGS sequence"/>
</dbReference>
<sequence>MNARRVARTAVAVAAVVGAGVLSAPAAFAGGGGGDECRNVEESVVCVGPQGPAGPHGPAGPAGPAGAQGPTGPAGPAGEQGPTGPEGPAGPQGHIGPAGPHGPTGPAGKDGAVGPKGDKGDKGDPGQVGPAGPKGDKGDKGDHGEQGAVGPTGPAGVAMAPKIVHSVQTTVAPGKTEFAIARCPTGTMPTGGGFFYRTEPSGLAAVTSHTVGSDWIVAMTNTSTADRVFQAQVVCLPIA</sequence>
<comment type="caution">
    <text evidence="3">The sequence shown here is derived from an EMBL/GenBank/DDBJ whole genome shotgun (WGS) entry which is preliminary data.</text>
</comment>
<feature type="compositionally biased region" description="Low complexity" evidence="1">
    <location>
        <begin position="104"/>
        <end position="115"/>
    </location>
</feature>
<feature type="signal peptide" evidence="2">
    <location>
        <begin position="1"/>
        <end position="29"/>
    </location>
</feature>
<feature type="region of interest" description="Disordered" evidence="1">
    <location>
        <begin position="48"/>
        <end position="157"/>
    </location>
</feature>
<protein>
    <recommendedName>
        <fullName evidence="5">Collagen-like protein</fullName>
    </recommendedName>
</protein>
<organism evidence="3 4">
    <name type="scientific">Streptomyces noboritoensis</name>
    <dbReference type="NCBI Taxonomy" id="67337"/>
    <lineage>
        <taxon>Bacteria</taxon>
        <taxon>Bacillati</taxon>
        <taxon>Actinomycetota</taxon>
        <taxon>Actinomycetes</taxon>
        <taxon>Kitasatosporales</taxon>
        <taxon>Streptomycetaceae</taxon>
        <taxon>Streptomyces</taxon>
    </lineage>
</organism>
<feature type="compositionally biased region" description="Low complexity" evidence="1">
    <location>
        <begin position="89"/>
        <end position="98"/>
    </location>
</feature>
<keyword evidence="2" id="KW-0732">Signal</keyword>
<dbReference type="InterPro" id="IPR050938">
    <property type="entry name" value="Collagen_Structural_Proteins"/>
</dbReference>
<dbReference type="Pfam" id="PF01391">
    <property type="entry name" value="Collagen"/>
    <property type="match status" value="1"/>
</dbReference>
<accession>A0ABV6TGA7</accession>
<name>A0ABV6TGA7_9ACTN</name>
<feature type="compositionally biased region" description="Low complexity" evidence="1">
    <location>
        <begin position="148"/>
        <end position="157"/>
    </location>
</feature>